<name>A0A1H8MKG3_9EURY</name>
<evidence type="ECO:0000256" key="1">
    <source>
        <dbReference type="SAM" id="MobiDB-lite"/>
    </source>
</evidence>
<dbReference type="Proteomes" id="UP000198775">
    <property type="component" value="Unassembled WGS sequence"/>
</dbReference>
<evidence type="ECO:0000313" key="3">
    <source>
        <dbReference type="Proteomes" id="UP000198775"/>
    </source>
</evidence>
<dbReference type="EMBL" id="FOCX01000009">
    <property type="protein sequence ID" value="SEO17718.1"/>
    <property type="molecule type" value="Genomic_DNA"/>
</dbReference>
<organism evidence="2 3">
    <name type="scientific">Halorientalis persicus</name>
    <dbReference type="NCBI Taxonomy" id="1367881"/>
    <lineage>
        <taxon>Archaea</taxon>
        <taxon>Methanobacteriati</taxon>
        <taxon>Methanobacteriota</taxon>
        <taxon>Stenosarchaea group</taxon>
        <taxon>Halobacteria</taxon>
        <taxon>Halobacteriales</taxon>
        <taxon>Haloarculaceae</taxon>
        <taxon>Halorientalis</taxon>
    </lineage>
</organism>
<gene>
    <name evidence="2" type="ORF">SAMN05216388_100926</name>
</gene>
<sequence length="62" mass="6434">MSDRAPQTVGRFDHPLRADGSGAVDGVTECEVCGGPVEEAETDVNGRPTTAAQCEACGYLHV</sequence>
<proteinExistence type="predicted"/>
<feature type="region of interest" description="Disordered" evidence="1">
    <location>
        <begin position="1"/>
        <end position="20"/>
    </location>
</feature>
<evidence type="ECO:0000313" key="2">
    <source>
        <dbReference type="EMBL" id="SEO17718.1"/>
    </source>
</evidence>
<keyword evidence="3" id="KW-1185">Reference proteome</keyword>
<protein>
    <submittedName>
        <fullName evidence="2">Uncharacterized protein</fullName>
    </submittedName>
</protein>
<dbReference type="RefSeq" id="WP_092659994.1">
    <property type="nucleotide sequence ID" value="NZ_FOCX01000009.1"/>
</dbReference>
<dbReference type="AlphaFoldDB" id="A0A1H8MKG3"/>
<accession>A0A1H8MKG3</accession>
<reference evidence="3" key="1">
    <citation type="submission" date="2016-10" db="EMBL/GenBank/DDBJ databases">
        <authorList>
            <person name="Varghese N."/>
            <person name="Submissions S."/>
        </authorList>
    </citation>
    <scope>NUCLEOTIDE SEQUENCE [LARGE SCALE GENOMIC DNA]</scope>
    <source>
        <strain evidence="3">IBRC-M 10043</strain>
    </source>
</reference>